<feature type="transmembrane region" description="Helical" evidence="2">
    <location>
        <begin position="33"/>
        <end position="52"/>
    </location>
</feature>
<evidence type="ECO:0000313" key="3">
    <source>
        <dbReference type="EMBL" id="KAF7283919.1"/>
    </source>
</evidence>
<organism evidence="3 4">
    <name type="scientific">Rhynchophorus ferrugineus</name>
    <name type="common">Red palm weevil</name>
    <name type="synonym">Curculio ferrugineus</name>
    <dbReference type="NCBI Taxonomy" id="354439"/>
    <lineage>
        <taxon>Eukaryota</taxon>
        <taxon>Metazoa</taxon>
        <taxon>Ecdysozoa</taxon>
        <taxon>Arthropoda</taxon>
        <taxon>Hexapoda</taxon>
        <taxon>Insecta</taxon>
        <taxon>Pterygota</taxon>
        <taxon>Neoptera</taxon>
        <taxon>Endopterygota</taxon>
        <taxon>Coleoptera</taxon>
        <taxon>Polyphaga</taxon>
        <taxon>Cucujiformia</taxon>
        <taxon>Curculionidae</taxon>
        <taxon>Dryophthorinae</taxon>
        <taxon>Rhynchophorus</taxon>
    </lineage>
</organism>
<gene>
    <name evidence="3" type="ORF">GWI33_022748</name>
</gene>
<dbReference type="EMBL" id="JAACXV010000085">
    <property type="protein sequence ID" value="KAF7283919.1"/>
    <property type="molecule type" value="Genomic_DNA"/>
</dbReference>
<keyword evidence="4" id="KW-1185">Reference proteome</keyword>
<keyword evidence="2" id="KW-0812">Transmembrane</keyword>
<evidence type="ECO:0000256" key="2">
    <source>
        <dbReference type="SAM" id="Phobius"/>
    </source>
</evidence>
<dbReference type="Proteomes" id="UP000625711">
    <property type="component" value="Unassembled WGS sequence"/>
</dbReference>
<protein>
    <submittedName>
        <fullName evidence="3">Uncharacterized protein</fullName>
    </submittedName>
</protein>
<sequence>MSSKMTSELNNEPEVRDVSMSQSNKPSSNDNTWIILGAVALVVCLLIILCICRRKKRIRRRRRKKQENLQSETNAPSEVHIVPIREQIRTAEDVTRRYERSVSSLSTKSQIYLVPFDALPPNFDFSSRDVDVRADYVILKDLSALNVPNSPVSNGVVNEAYEQQEAYNPTYVPQSSFHYPAIPKEYERQAPYNPNFY</sequence>
<dbReference type="OrthoDB" id="6718673at2759"/>
<reference evidence="3" key="1">
    <citation type="submission" date="2020-08" db="EMBL/GenBank/DDBJ databases">
        <title>Genome sequencing and assembly of the red palm weevil Rhynchophorus ferrugineus.</title>
        <authorList>
            <person name="Dias G.B."/>
            <person name="Bergman C.M."/>
            <person name="Manee M."/>
        </authorList>
    </citation>
    <scope>NUCLEOTIDE SEQUENCE</scope>
    <source>
        <strain evidence="3">AA-2017</strain>
        <tissue evidence="3">Whole larva</tissue>
    </source>
</reference>
<proteinExistence type="predicted"/>
<feature type="compositionally biased region" description="Polar residues" evidence="1">
    <location>
        <begin position="1"/>
        <end position="10"/>
    </location>
</feature>
<comment type="caution">
    <text evidence="3">The sequence shown here is derived from an EMBL/GenBank/DDBJ whole genome shotgun (WGS) entry which is preliminary data.</text>
</comment>
<keyword evidence="2" id="KW-0472">Membrane</keyword>
<name>A0A834MMC8_RHYFE</name>
<dbReference type="AlphaFoldDB" id="A0A834MMC8"/>
<feature type="region of interest" description="Disordered" evidence="1">
    <location>
        <begin position="1"/>
        <end position="27"/>
    </location>
</feature>
<evidence type="ECO:0000313" key="4">
    <source>
        <dbReference type="Proteomes" id="UP000625711"/>
    </source>
</evidence>
<keyword evidence="2" id="KW-1133">Transmembrane helix</keyword>
<evidence type="ECO:0000256" key="1">
    <source>
        <dbReference type="SAM" id="MobiDB-lite"/>
    </source>
</evidence>
<accession>A0A834MMC8</accession>